<evidence type="ECO:0008006" key="4">
    <source>
        <dbReference type="Google" id="ProtNLM"/>
    </source>
</evidence>
<dbReference type="EMBL" id="JAFJMO010000018">
    <property type="protein sequence ID" value="KAJ8250142.1"/>
    <property type="molecule type" value="Genomic_DNA"/>
</dbReference>
<dbReference type="Gene3D" id="1.20.58.60">
    <property type="match status" value="1"/>
</dbReference>
<evidence type="ECO:0000256" key="1">
    <source>
        <dbReference type="SAM" id="MobiDB-lite"/>
    </source>
</evidence>
<evidence type="ECO:0000313" key="3">
    <source>
        <dbReference type="Proteomes" id="UP001152803"/>
    </source>
</evidence>
<dbReference type="AlphaFoldDB" id="A0A9Q1HMI7"/>
<gene>
    <name evidence="2" type="ORF">COCON_G00220640</name>
</gene>
<feature type="compositionally biased region" description="Basic and acidic residues" evidence="1">
    <location>
        <begin position="47"/>
        <end position="58"/>
    </location>
</feature>
<feature type="region of interest" description="Disordered" evidence="1">
    <location>
        <begin position="337"/>
        <end position="357"/>
    </location>
</feature>
<proteinExistence type="predicted"/>
<comment type="caution">
    <text evidence="2">The sequence shown here is derived from an EMBL/GenBank/DDBJ whole genome shotgun (WGS) entry which is preliminary data.</text>
</comment>
<feature type="compositionally biased region" description="Polar residues" evidence="1">
    <location>
        <begin position="196"/>
        <end position="209"/>
    </location>
</feature>
<accession>A0A9Q1HMI7</accession>
<sequence length="716" mass="78501">MALGADASFPELLSHMEPESCRTWTTRIPVPACASRPGTSTGLAQDRPAKAPERDRIGQKKTVTMAPRSRYLTGKSPYVVRKPLFASCSHTSILKKPPLEEPSEQEVEPGQGCSDLDGHLEFMSSLLAGETTDPSTASPANASSLSTSADALSMPLSTLDLRSWSPHEDPGLAAGSQANMLSRRRLPGPPLDVHSLTVQTSPKWNSTQKSSSLGLYSSSSSHLLRRNRLEHILVKSGDTSLIPGSSLADKSHPLSLHRMSPFQADYWACTIPSCLLRSPDRKSPNWDPDKEYETLLDYTYPLRPNHAPTLDSPDRERASPMLLDSGIELDRLCSSSNLSGSAHSDQPMGERRRGLNTSEQLISAPKDSKRYGCRLFGSWHSSVDQKGLSVESLLETQGKEAQCWTHGQKQGIFASRDPAAHFIPTWRVLPARRMAWGSEEEEEEEYHALPAQLQELQVLSLRLQALSLHICKSRHDSSESLETETCSEQTSRTLVEKCGEAGPWEGGLEPLSGSPCSQGSVEGEALEASLQGGLRELASCMGHLSGLAPGGVSLSDLQGRMEPDQEGSEAKQSLMQQIQDFCCSLEQLIIWLYTVVERMERLTPPTVEIESVKSSLADYQSFQRELSSQQPLTSTVLHRGGLLLRCLDTTSPVLKETLRQIEKQSRALEAHADHLFSSILSAMDSLTDPSSSDTEVPPLSTQLQDLKESCWLTEQD</sequence>
<name>A0A9Q1HMI7_CONCO</name>
<evidence type="ECO:0000313" key="2">
    <source>
        <dbReference type="EMBL" id="KAJ8250142.1"/>
    </source>
</evidence>
<reference evidence="2" key="1">
    <citation type="journal article" date="2023" name="Science">
        <title>Genome structures resolve the early diversification of teleost fishes.</title>
        <authorList>
            <person name="Parey E."/>
            <person name="Louis A."/>
            <person name="Montfort J."/>
            <person name="Bouchez O."/>
            <person name="Roques C."/>
            <person name="Iampietro C."/>
            <person name="Lluch J."/>
            <person name="Castinel A."/>
            <person name="Donnadieu C."/>
            <person name="Desvignes T."/>
            <person name="Floi Bucao C."/>
            <person name="Jouanno E."/>
            <person name="Wen M."/>
            <person name="Mejri S."/>
            <person name="Dirks R."/>
            <person name="Jansen H."/>
            <person name="Henkel C."/>
            <person name="Chen W.J."/>
            <person name="Zahm M."/>
            <person name="Cabau C."/>
            <person name="Klopp C."/>
            <person name="Thompson A.W."/>
            <person name="Robinson-Rechavi M."/>
            <person name="Braasch I."/>
            <person name="Lecointre G."/>
            <person name="Bobe J."/>
            <person name="Postlethwait J.H."/>
            <person name="Berthelot C."/>
            <person name="Roest Crollius H."/>
            <person name="Guiguen Y."/>
        </authorList>
    </citation>
    <scope>NUCLEOTIDE SEQUENCE</scope>
    <source>
        <strain evidence="2">Concon-B</strain>
    </source>
</reference>
<organism evidence="2 3">
    <name type="scientific">Conger conger</name>
    <name type="common">Conger eel</name>
    <name type="synonym">Muraena conger</name>
    <dbReference type="NCBI Taxonomy" id="82655"/>
    <lineage>
        <taxon>Eukaryota</taxon>
        <taxon>Metazoa</taxon>
        <taxon>Chordata</taxon>
        <taxon>Craniata</taxon>
        <taxon>Vertebrata</taxon>
        <taxon>Euteleostomi</taxon>
        <taxon>Actinopterygii</taxon>
        <taxon>Neopterygii</taxon>
        <taxon>Teleostei</taxon>
        <taxon>Anguilliformes</taxon>
        <taxon>Congridae</taxon>
        <taxon>Conger</taxon>
    </lineage>
</organism>
<feature type="region of interest" description="Disordered" evidence="1">
    <location>
        <begin position="95"/>
        <end position="118"/>
    </location>
</feature>
<dbReference type="OrthoDB" id="9448174at2759"/>
<protein>
    <recommendedName>
        <fullName evidence="4">Centrosomal protein of 68 kDa</fullName>
    </recommendedName>
</protein>
<feature type="region of interest" description="Disordered" evidence="1">
    <location>
        <begin position="32"/>
        <end position="60"/>
    </location>
</feature>
<feature type="region of interest" description="Disordered" evidence="1">
    <location>
        <begin position="182"/>
        <end position="215"/>
    </location>
</feature>
<dbReference type="Proteomes" id="UP001152803">
    <property type="component" value="Unassembled WGS sequence"/>
</dbReference>
<dbReference type="SUPFAM" id="SSF46966">
    <property type="entry name" value="Spectrin repeat"/>
    <property type="match status" value="1"/>
</dbReference>
<keyword evidence="3" id="KW-1185">Reference proteome</keyword>